<dbReference type="GO" id="GO:0005524">
    <property type="term" value="F:ATP binding"/>
    <property type="evidence" value="ECO:0007669"/>
    <property type="project" value="UniProtKB-KW"/>
</dbReference>
<dbReference type="EMBL" id="JAPNNL010000105">
    <property type="protein sequence ID" value="MDA0636400.1"/>
    <property type="molecule type" value="Genomic_DNA"/>
</dbReference>
<evidence type="ECO:0000259" key="1">
    <source>
        <dbReference type="Pfam" id="PF13538"/>
    </source>
</evidence>
<dbReference type="RefSeq" id="WP_270157264.1">
    <property type="nucleotide sequence ID" value="NZ_JAPNNL010000105.1"/>
</dbReference>
<feature type="domain" description="UvrD-like helicase C-terminal" evidence="1">
    <location>
        <begin position="29"/>
        <end position="77"/>
    </location>
</feature>
<keyword evidence="2" id="KW-0067">ATP-binding</keyword>
<sequence>EGRVGVLVPDAAHAPAAALFPGQDLDAPVAVLTVTQAKGLEFDAVVVLDPAAILAQSPRGAQDLYVAITRATRRLTVACAGPLPSALSRLTTESTL</sequence>
<accession>A0ABT4SGZ7</accession>
<dbReference type="InterPro" id="IPR027417">
    <property type="entry name" value="P-loop_NTPase"/>
</dbReference>
<proteinExistence type="predicted"/>
<feature type="non-terminal residue" evidence="2">
    <location>
        <position position="1"/>
    </location>
</feature>
<comment type="caution">
    <text evidence="2">The sequence shown here is derived from an EMBL/GenBank/DDBJ whole genome shotgun (WGS) entry which is preliminary data.</text>
</comment>
<name>A0ABT4SGZ7_9ACTN</name>
<dbReference type="Proteomes" id="UP001144036">
    <property type="component" value="Unassembled WGS sequence"/>
</dbReference>
<dbReference type="SUPFAM" id="SSF52540">
    <property type="entry name" value="P-loop containing nucleoside triphosphate hydrolases"/>
    <property type="match status" value="1"/>
</dbReference>
<dbReference type="Gene3D" id="3.40.50.300">
    <property type="entry name" value="P-loop containing nucleotide triphosphate hydrolases"/>
    <property type="match status" value="1"/>
</dbReference>
<gene>
    <name evidence="2" type="ORF">OUY22_23525</name>
</gene>
<protein>
    <submittedName>
        <fullName evidence="2">ATP-binding domain-containing protein</fullName>
    </submittedName>
</protein>
<dbReference type="InterPro" id="IPR027785">
    <property type="entry name" value="UvrD-like_helicase_C"/>
</dbReference>
<keyword evidence="2" id="KW-0547">Nucleotide-binding</keyword>
<keyword evidence="3" id="KW-1185">Reference proteome</keyword>
<evidence type="ECO:0000313" key="3">
    <source>
        <dbReference type="Proteomes" id="UP001144036"/>
    </source>
</evidence>
<evidence type="ECO:0000313" key="2">
    <source>
        <dbReference type="EMBL" id="MDA0636400.1"/>
    </source>
</evidence>
<reference evidence="2" key="1">
    <citation type="submission" date="2022-11" db="EMBL/GenBank/DDBJ databases">
        <title>Nonomuraea corallina sp. nov., a new species of the genus Nonomuraea isolated from sea side sediment in Thai sea.</title>
        <authorList>
            <person name="Ngamcharungchit C."/>
            <person name="Matsumoto A."/>
            <person name="Suriyachadkun C."/>
            <person name="Panbangred W."/>
            <person name="Inahashi Y."/>
            <person name="Intra B."/>
        </authorList>
    </citation>
    <scope>NUCLEOTIDE SEQUENCE</scope>
    <source>
        <strain evidence="2">MCN248</strain>
    </source>
</reference>
<dbReference type="Pfam" id="PF13538">
    <property type="entry name" value="UvrD_C_2"/>
    <property type="match status" value="1"/>
</dbReference>
<organism evidence="2 3">
    <name type="scientific">Nonomuraea corallina</name>
    <dbReference type="NCBI Taxonomy" id="2989783"/>
    <lineage>
        <taxon>Bacteria</taxon>
        <taxon>Bacillati</taxon>
        <taxon>Actinomycetota</taxon>
        <taxon>Actinomycetes</taxon>
        <taxon>Streptosporangiales</taxon>
        <taxon>Streptosporangiaceae</taxon>
        <taxon>Nonomuraea</taxon>
    </lineage>
</organism>